<evidence type="ECO:0000256" key="1">
    <source>
        <dbReference type="RuleBase" id="RU366038"/>
    </source>
</evidence>
<comment type="catalytic activity">
    <reaction evidence="1">
        <text>O-phospho-L-threonyl-[protein] + H2O = L-threonyl-[protein] + phosphate</text>
        <dbReference type="Rhea" id="RHEA:47004"/>
        <dbReference type="Rhea" id="RHEA-COMP:11060"/>
        <dbReference type="Rhea" id="RHEA-COMP:11605"/>
        <dbReference type="ChEBI" id="CHEBI:15377"/>
        <dbReference type="ChEBI" id="CHEBI:30013"/>
        <dbReference type="ChEBI" id="CHEBI:43474"/>
        <dbReference type="ChEBI" id="CHEBI:61977"/>
        <dbReference type="EC" id="3.1.3.16"/>
    </reaction>
</comment>
<dbReference type="GO" id="GO:0043409">
    <property type="term" value="P:negative regulation of MAPK cascade"/>
    <property type="evidence" value="ECO:0007669"/>
    <property type="project" value="TreeGrafter"/>
</dbReference>
<comment type="catalytic activity">
    <reaction evidence="1">
        <text>O-phospho-L-seryl-[protein] + H2O = L-seryl-[protein] + phosphate</text>
        <dbReference type="Rhea" id="RHEA:20629"/>
        <dbReference type="Rhea" id="RHEA-COMP:9863"/>
        <dbReference type="Rhea" id="RHEA-COMP:11604"/>
        <dbReference type="ChEBI" id="CHEBI:15377"/>
        <dbReference type="ChEBI" id="CHEBI:29999"/>
        <dbReference type="ChEBI" id="CHEBI:43474"/>
        <dbReference type="ChEBI" id="CHEBI:83421"/>
        <dbReference type="EC" id="3.1.3.16"/>
    </reaction>
</comment>
<dbReference type="AlphaFoldDB" id="A0A8T2P0F8"/>
<comment type="similarity">
    <text evidence="1">Belongs to the protein-tyrosine phosphatase family. Non-receptor class dual specificity subfamily.</text>
</comment>
<evidence type="ECO:0000313" key="4">
    <source>
        <dbReference type="Proteomes" id="UP000824540"/>
    </source>
</evidence>
<dbReference type="PROSITE" id="PS50054">
    <property type="entry name" value="TYR_PHOSPHATASE_DUAL"/>
    <property type="match status" value="1"/>
</dbReference>
<dbReference type="Pfam" id="PF00782">
    <property type="entry name" value="DSPc"/>
    <property type="match status" value="1"/>
</dbReference>
<dbReference type="PRINTS" id="PR01908">
    <property type="entry name" value="ADSPHPHTASE"/>
</dbReference>
<comment type="function">
    <text evidence="1">Dual specificity phosphatase able to dephosphorylate phosphotyrosine, phosphoserine and phosphothreonine residues, with a preference for phosphotyrosine as a substrate.</text>
</comment>
<protein>
    <recommendedName>
        <fullName evidence="1">Dual specificity protein phosphatase</fullName>
        <ecNumber evidence="1">3.1.3.16</ecNumber>
        <ecNumber evidence="1">3.1.3.48</ecNumber>
    </recommendedName>
</protein>
<dbReference type="InterPro" id="IPR029021">
    <property type="entry name" value="Prot-tyrosine_phosphatase-like"/>
</dbReference>
<comment type="caution">
    <text evidence="3">The sequence shown here is derived from an EMBL/GenBank/DDBJ whole genome shotgun (WGS) entry which is preliminary data.</text>
</comment>
<organism evidence="3 4">
    <name type="scientific">Albula glossodonta</name>
    <name type="common">roundjaw bonefish</name>
    <dbReference type="NCBI Taxonomy" id="121402"/>
    <lineage>
        <taxon>Eukaryota</taxon>
        <taxon>Metazoa</taxon>
        <taxon>Chordata</taxon>
        <taxon>Craniata</taxon>
        <taxon>Vertebrata</taxon>
        <taxon>Euteleostomi</taxon>
        <taxon>Actinopterygii</taxon>
        <taxon>Neopterygii</taxon>
        <taxon>Teleostei</taxon>
        <taxon>Albuliformes</taxon>
        <taxon>Albulidae</taxon>
        <taxon>Albula</taxon>
    </lineage>
</organism>
<reference evidence="3" key="1">
    <citation type="thesis" date="2021" institute="BYU ScholarsArchive" country="Provo, UT, USA">
        <title>Applications of and Algorithms for Genome Assembly and Genomic Analyses with an Emphasis on Marine Teleosts.</title>
        <authorList>
            <person name="Pickett B.D."/>
        </authorList>
    </citation>
    <scope>NUCLEOTIDE SEQUENCE</scope>
    <source>
        <strain evidence="3">HI-2016</strain>
    </source>
</reference>
<dbReference type="OrthoDB" id="10252009at2759"/>
<evidence type="ECO:0000313" key="3">
    <source>
        <dbReference type="EMBL" id="KAG9345924.1"/>
    </source>
</evidence>
<dbReference type="GO" id="GO:0004722">
    <property type="term" value="F:protein serine/threonine phosphatase activity"/>
    <property type="evidence" value="ECO:0007669"/>
    <property type="project" value="UniProtKB-EC"/>
</dbReference>
<name>A0A8T2P0F8_9TELE</name>
<dbReference type="PRINTS" id="PR01909">
    <property type="entry name" value="ADSPHPHTASEA"/>
</dbReference>
<gene>
    <name evidence="3" type="ORF">JZ751_007738</name>
</gene>
<dbReference type="GO" id="GO:0008138">
    <property type="term" value="F:protein tyrosine/serine/threonine phosphatase activity"/>
    <property type="evidence" value="ECO:0007669"/>
    <property type="project" value="UniProtKB-UniRule"/>
</dbReference>
<keyword evidence="4" id="KW-1185">Reference proteome</keyword>
<keyword evidence="1" id="KW-0904">Protein phosphatase</keyword>
<dbReference type="GO" id="GO:0004725">
    <property type="term" value="F:protein tyrosine phosphatase activity"/>
    <property type="evidence" value="ECO:0007669"/>
    <property type="project" value="UniProtKB-EC"/>
</dbReference>
<dbReference type="EMBL" id="JAFBMS010000016">
    <property type="protein sequence ID" value="KAG9345924.1"/>
    <property type="molecule type" value="Genomic_DNA"/>
</dbReference>
<keyword evidence="1" id="KW-0378">Hydrolase</keyword>
<dbReference type="InterPro" id="IPR000340">
    <property type="entry name" value="Dual-sp_phosphatase_cat-dom"/>
</dbReference>
<comment type="catalytic activity">
    <reaction evidence="1">
        <text>O-phospho-L-tyrosyl-[protein] + H2O = L-tyrosyl-[protein] + phosphate</text>
        <dbReference type="Rhea" id="RHEA:10684"/>
        <dbReference type="Rhea" id="RHEA-COMP:10136"/>
        <dbReference type="Rhea" id="RHEA-COMP:20101"/>
        <dbReference type="ChEBI" id="CHEBI:15377"/>
        <dbReference type="ChEBI" id="CHEBI:43474"/>
        <dbReference type="ChEBI" id="CHEBI:46858"/>
        <dbReference type="ChEBI" id="CHEBI:61978"/>
        <dbReference type="EC" id="3.1.3.48"/>
    </reaction>
</comment>
<feature type="domain" description="Tyrosine-protein phosphatase" evidence="2">
    <location>
        <begin position="35"/>
        <end position="176"/>
    </location>
</feature>
<sequence length="188" mass="20857">MAVRETHTSQREYKSKTPPISDLLNLLLKNRHPTGPINEVWPSVYIGNASTARDKTLLLNLGITNILNAADGPHRIDTGANFYSDMAIQYYGVDAPDNCEFDLSPFFYPSAEFIQGALSQKGKGISRSATLVFAFLMISEKLTLVEAIKAVCKHRNVLPNAGFLNQLCHLEMTLSLGRERVDNCEVDL</sequence>
<evidence type="ECO:0000259" key="2">
    <source>
        <dbReference type="PROSITE" id="PS50054"/>
    </source>
</evidence>
<dbReference type="Proteomes" id="UP000824540">
    <property type="component" value="Unassembled WGS sequence"/>
</dbReference>
<dbReference type="PANTHER" id="PTHR45682">
    <property type="entry name" value="AGAP008228-PA"/>
    <property type="match status" value="1"/>
</dbReference>
<dbReference type="EC" id="3.1.3.48" evidence="1"/>
<dbReference type="SUPFAM" id="SSF52799">
    <property type="entry name" value="(Phosphotyrosine protein) phosphatases II"/>
    <property type="match status" value="1"/>
</dbReference>
<dbReference type="SMART" id="SM00195">
    <property type="entry name" value="DSPc"/>
    <property type="match status" value="1"/>
</dbReference>
<dbReference type="GO" id="GO:0005737">
    <property type="term" value="C:cytoplasm"/>
    <property type="evidence" value="ECO:0007669"/>
    <property type="project" value="TreeGrafter"/>
</dbReference>
<dbReference type="InterPro" id="IPR020405">
    <property type="entry name" value="Atypical_DUSP_subfamA"/>
</dbReference>
<proteinExistence type="inferred from homology"/>
<dbReference type="PANTHER" id="PTHR45682:SF10">
    <property type="entry name" value="DUAL SPECIFICITY PROTEIN PHOSPHATASE 13 ISOFORM B"/>
    <property type="match status" value="1"/>
</dbReference>
<dbReference type="Gene3D" id="3.90.190.10">
    <property type="entry name" value="Protein tyrosine phosphatase superfamily"/>
    <property type="match status" value="1"/>
</dbReference>
<accession>A0A8T2P0F8</accession>
<dbReference type="EC" id="3.1.3.16" evidence="1"/>
<dbReference type="InterPro" id="IPR020422">
    <property type="entry name" value="TYR_PHOSPHATASE_DUAL_dom"/>
</dbReference>
<dbReference type="GO" id="GO:0033549">
    <property type="term" value="F:MAP kinase phosphatase activity"/>
    <property type="evidence" value="ECO:0007669"/>
    <property type="project" value="TreeGrafter"/>
</dbReference>